<organism evidence="2 3">
    <name type="scientific">Paractinoplanes globisporus</name>
    <dbReference type="NCBI Taxonomy" id="113565"/>
    <lineage>
        <taxon>Bacteria</taxon>
        <taxon>Bacillati</taxon>
        <taxon>Actinomycetota</taxon>
        <taxon>Actinomycetes</taxon>
        <taxon>Micromonosporales</taxon>
        <taxon>Micromonosporaceae</taxon>
        <taxon>Paractinoplanes</taxon>
    </lineage>
</organism>
<feature type="transmembrane region" description="Helical" evidence="1">
    <location>
        <begin position="57"/>
        <end position="78"/>
    </location>
</feature>
<name>A0ABW6WCP4_9ACTN</name>
<comment type="caution">
    <text evidence="2">The sequence shown here is derived from an EMBL/GenBank/DDBJ whole genome shotgun (WGS) entry which is preliminary data.</text>
</comment>
<keyword evidence="1" id="KW-1133">Transmembrane helix</keyword>
<evidence type="ECO:0000256" key="1">
    <source>
        <dbReference type="SAM" id="Phobius"/>
    </source>
</evidence>
<accession>A0ABW6WCP4</accession>
<keyword evidence="1" id="KW-0472">Membrane</keyword>
<dbReference type="EMBL" id="JBIAZU010000003">
    <property type="protein sequence ID" value="MFF5291069.1"/>
    <property type="molecule type" value="Genomic_DNA"/>
</dbReference>
<evidence type="ECO:0000313" key="3">
    <source>
        <dbReference type="Proteomes" id="UP001602245"/>
    </source>
</evidence>
<keyword evidence="3" id="KW-1185">Reference proteome</keyword>
<sequence>MRVMARLPAVLAVGWAASWTIIFLEIFRWHHMSRTLRFTPPAPLPGMPGPPTPGLPVLTACFLACVTPPGFVAAVLWNRHTRKIARRRGGEPDAG</sequence>
<keyword evidence="1" id="KW-0812">Transmembrane</keyword>
<feature type="transmembrane region" description="Helical" evidence="1">
    <location>
        <begin position="7"/>
        <end position="27"/>
    </location>
</feature>
<gene>
    <name evidence="2" type="ORF">ACFY35_16635</name>
</gene>
<dbReference type="Proteomes" id="UP001602245">
    <property type="component" value="Unassembled WGS sequence"/>
</dbReference>
<proteinExistence type="predicted"/>
<dbReference type="RefSeq" id="WP_157296744.1">
    <property type="nucleotide sequence ID" value="NZ_JBIAZU010000003.1"/>
</dbReference>
<evidence type="ECO:0000313" key="2">
    <source>
        <dbReference type="EMBL" id="MFF5291069.1"/>
    </source>
</evidence>
<protein>
    <submittedName>
        <fullName evidence="2">Uncharacterized protein</fullName>
    </submittedName>
</protein>
<reference evidence="2 3" key="1">
    <citation type="submission" date="2024-10" db="EMBL/GenBank/DDBJ databases">
        <title>The Natural Products Discovery Center: Release of the First 8490 Sequenced Strains for Exploring Actinobacteria Biosynthetic Diversity.</title>
        <authorList>
            <person name="Kalkreuter E."/>
            <person name="Kautsar S.A."/>
            <person name="Yang D."/>
            <person name="Bader C.D."/>
            <person name="Teijaro C.N."/>
            <person name="Fluegel L."/>
            <person name="Davis C.M."/>
            <person name="Simpson J.R."/>
            <person name="Lauterbach L."/>
            <person name="Steele A.D."/>
            <person name="Gui C."/>
            <person name="Meng S."/>
            <person name="Li G."/>
            <person name="Viehrig K."/>
            <person name="Ye F."/>
            <person name="Su P."/>
            <person name="Kiefer A.F."/>
            <person name="Nichols A."/>
            <person name="Cepeda A.J."/>
            <person name="Yan W."/>
            <person name="Fan B."/>
            <person name="Jiang Y."/>
            <person name="Adhikari A."/>
            <person name="Zheng C.-J."/>
            <person name="Schuster L."/>
            <person name="Cowan T.M."/>
            <person name="Smanski M.J."/>
            <person name="Chevrette M.G."/>
            <person name="De Carvalho L.P.S."/>
            <person name="Shen B."/>
        </authorList>
    </citation>
    <scope>NUCLEOTIDE SEQUENCE [LARGE SCALE GENOMIC DNA]</scope>
    <source>
        <strain evidence="2 3">NPDC000087</strain>
    </source>
</reference>